<dbReference type="InterPro" id="IPR043151">
    <property type="entry name" value="BAH_sf"/>
</dbReference>
<keyword evidence="3" id="KW-1185">Reference proteome</keyword>
<dbReference type="EMBL" id="SDAM02000050">
    <property type="protein sequence ID" value="KAH6834468.1"/>
    <property type="molecule type" value="Genomic_DNA"/>
</dbReference>
<dbReference type="InterPro" id="IPR001025">
    <property type="entry name" value="BAH_dom"/>
</dbReference>
<reference evidence="2 3" key="1">
    <citation type="journal article" date="2021" name="Nat. Commun.">
        <title>Incipient diploidization of the medicinal plant Perilla within 10,000 years.</title>
        <authorList>
            <person name="Zhang Y."/>
            <person name="Shen Q."/>
            <person name="Leng L."/>
            <person name="Zhang D."/>
            <person name="Chen S."/>
            <person name="Shi Y."/>
            <person name="Ning Z."/>
            <person name="Chen S."/>
        </authorList>
    </citation>
    <scope>NUCLEOTIDE SEQUENCE [LARGE SCALE GENOMIC DNA]</scope>
    <source>
        <strain evidence="3">cv. PC099</strain>
    </source>
</reference>
<dbReference type="PANTHER" id="PTHR31917">
    <property type="entry name" value="AGENET DOMAIN-CONTAINING PROTEIN-RELATED"/>
    <property type="match status" value="1"/>
</dbReference>
<evidence type="ECO:0000259" key="1">
    <source>
        <dbReference type="PROSITE" id="PS51038"/>
    </source>
</evidence>
<dbReference type="Gene3D" id="2.30.30.490">
    <property type="match status" value="1"/>
</dbReference>
<dbReference type="Proteomes" id="UP001190926">
    <property type="component" value="Unassembled WGS sequence"/>
</dbReference>
<name>A0AAD4JJX2_PERFH</name>
<dbReference type="AlphaFoldDB" id="A0AAD4JJX2"/>
<protein>
    <recommendedName>
        <fullName evidence="1">BAH domain-containing protein</fullName>
    </recommendedName>
</protein>
<accession>A0AAD4JJX2</accession>
<dbReference type="InterPro" id="IPR008395">
    <property type="entry name" value="Agenet-like_dom"/>
</dbReference>
<dbReference type="InterPro" id="IPR014002">
    <property type="entry name" value="Agenet_dom_plant"/>
</dbReference>
<gene>
    <name evidence="2" type="ORF">C2S53_004203</name>
</gene>
<sequence>MGAMTNNSAAAAYAGWEEVVVSTEKGRREVHYYLKRCGGGGGGRDLVIVGKEKSARHMSYRYMIKDNKLLLSILNGASRLKLRSRREVVDWLNSILSGERPNCSRQFGGCMDRNLDDDVIEDVMRQKIGHYKSEFKWLGSSWMCRKRRTHYQSFCRNGAVISAQEFVYVLAEEGKRLVAYLDDIYEDARGNKMVVVRWFHKIDEVGFVLPHNYNDREIFFSLCLQDLNIECIDGLATVLSPEHYEKFMSEATHVGLMPLVCCKLFDNDEVKPFDITRVKGYWKQEIFKSRSSLFGDVLKPNRSDGDALGFRPNKRIRWSKESELYLKSPDKGEPVETGLPVYRDAYIDCEGGVKKRIKKENISHPSLSSRDNATPHKLEQYLAVGSQVEVLSQDSGIRGCWFRASIIKKHKDKVKVQYKDVKDAVDDSKNLEEWILASRLARPDVFGIRLSGRTIVRPNPSSERGAISGVVNVGTVVDAWCHDGWWEAIVLKNESKDRVTVYFPEEKQEHTFSAGDLRQSKEWFDNGWQNIKQRPDVVSAIYGTDKTCHITKDELPSDNRDIAAPLNDDAPVQKVAKIGEPIFARDNKMKTEPLVIRDLTKDYLLAQLRWRSSGKRRRGRSPPHKAEAAFERFDEFFASSPLNLDADNCKSARDSRFSSSVVPAMTNLVMSR</sequence>
<dbReference type="PROSITE" id="PS51038">
    <property type="entry name" value="BAH"/>
    <property type="match status" value="1"/>
</dbReference>
<dbReference type="CDD" id="cd20405">
    <property type="entry name" value="Tudor_Agenet_AtDUF_rpt1_3"/>
    <property type="match status" value="1"/>
</dbReference>
<dbReference type="Pfam" id="PF01426">
    <property type="entry name" value="BAH"/>
    <property type="match status" value="1"/>
</dbReference>
<evidence type="ECO:0000313" key="2">
    <source>
        <dbReference type="EMBL" id="KAH6834468.1"/>
    </source>
</evidence>
<feature type="domain" description="BAH" evidence="1">
    <location>
        <begin position="159"/>
        <end position="276"/>
    </location>
</feature>
<dbReference type="GO" id="GO:0003682">
    <property type="term" value="F:chromatin binding"/>
    <property type="evidence" value="ECO:0007669"/>
    <property type="project" value="InterPro"/>
</dbReference>
<evidence type="ECO:0000313" key="3">
    <source>
        <dbReference type="Proteomes" id="UP001190926"/>
    </source>
</evidence>
<proteinExistence type="predicted"/>
<comment type="caution">
    <text evidence="2">The sequence shown here is derived from an EMBL/GenBank/DDBJ whole genome shotgun (WGS) entry which is preliminary data.</text>
</comment>
<organism evidence="2 3">
    <name type="scientific">Perilla frutescens var. hirtella</name>
    <name type="common">Perilla citriodora</name>
    <name type="synonym">Perilla setoyensis</name>
    <dbReference type="NCBI Taxonomy" id="608512"/>
    <lineage>
        <taxon>Eukaryota</taxon>
        <taxon>Viridiplantae</taxon>
        <taxon>Streptophyta</taxon>
        <taxon>Embryophyta</taxon>
        <taxon>Tracheophyta</taxon>
        <taxon>Spermatophyta</taxon>
        <taxon>Magnoliopsida</taxon>
        <taxon>eudicotyledons</taxon>
        <taxon>Gunneridae</taxon>
        <taxon>Pentapetalae</taxon>
        <taxon>asterids</taxon>
        <taxon>lamiids</taxon>
        <taxon>Lamiales</taxon>
        <taxon>Lamiaceae</taxon>
        <taxon>Nepetoideae</taxon>
        <taxon>Elsholtzieae</taxon>
        <taxon>Perilla</taxon>
    </lineage>
</organism>
<dbReference type="Pfam" id="PF05641">
    <property type="entry name" value="Agenet"/>
    <property type="match status" value="1"/>
</dbReference>
<dbReference type="PANTHER" id="PTHR31917:SF58">
    <property type="entry name" value="AGENET AND BROMO-ADJACENT HOMOLOGY (BAH) DOMAIN-CONTAINING PROTEIN"/>
    <property type="match status" value="1"/>
</dbReference>
<dbReference type="SMART" id="SM00743">
    <property type="entry name" value="Agenet"/>
    <property type="match status" value="2"/>
</dbReference>